<name>A0A6J6D2R6_9ZZZZ</name>
<evidence type="ECO:0000256" key="1">
    <source>
        <dbReference type="SAM" id="MobiDB-lite"/>
    </source>
</evidence>
<feature type="compositionally biased region" description="Polar residues" evidence="1">
    <location>
        <begin position="104"/>
        <end position="113"/>
    </location>
</feature>
<accession>A0A6J6D2R6</accession>
<sequence>MILSSPTCRSPQISPVVQSIMAISSPGTGLPRRTSSVAPSESGATCVATRSCSRAALSTQSVSSPAIGSGKQPAMHTSAIPNAGKAPLGESPNRSPAAKKLRNVSGSTGSAPFSQTRIFERSSSSSVLRMARAAREYEKFGPAVPVPPYCEIHCNQRKGRARKSCGAPCTKVQPIVMGMVSSPTSPIS</sequence>
<dbReference type="AlphaFoldDB" id="A0A6J6D2R6"/>
<feature type="region of interest" description="Disordered" evidence="1">
    <location>
        <begin position="63"/>
        <end position="113"/>
    </location>
</feature>
<gene>
    <name evidence="2" type="ORF">UFOPK1358_01924</name>
</gene>
<proteinExistence type="predicted"/>
<dbReference type="EMBL" id="CAEZSF010000269">
    <property type="protein sequence ID" value="CAB4556078.1"/>
    <property type="molecule type" value="Genomic_DNA"/>
</dbReference>
<organism evidence="2">
    <name type="scientific">freshwater metagenome</name>
    <dbReference type="NCBI Taxonomy" id="449393"/>
    <lineage>
        <taxon>unclassified sequences</taxon>
        <taxon>metagenomes</taxon>
        <taxon>ecological metagenomes</taxon>
    </lineage>
</organism>
<reference evidence="2" key="1">
    <citation type="submission" date="2020-05" db="EMBL/GenBank/DDBJ databases">
        <authorList>
            <person name="Chiriac C."/>
            <person name="Salcher M."/>
            <person name="Ghai R."/>
            <person name="Kavagutti S V."/>
        </authorList>
    </citation>
    <scope>NUCLEOTIDE SEQUENCE</scope>
</reference>
<evidence type="ECO:0000313" key="2">
    <source>
        <dbReference type="EMBL" id="CAB4556078.1"/>
    </source>
</evidence>
<protein>
    <submittedName>
        <fullName evidence="2">Unannotated protein</fullName>
    </submittedName>
</protein>